<sequence>MLLYFLKFYCKENAVIFSLCRNSDLNDILSSIESLEEKFNKEYKYPYLLLNDVEFTEEFKQKVKEKVSTEIEFGKLNSEQWGYPPWIDRKKAEEGRKDLESKGIIYGGSESYRHMCRFFSGFFFDHDLIKKYDYYWRVEPGVKYFCKMKYDPFTFLKEKNKEYGFVISIKEFMETIPTLWDTTLQFITENRELIVSDPLKFMFDNNNYNGCHFWSNFEIGSLNFFRSKNYKKFFEFLDRKGGFYYERWGDAPVHSLAAAIFLGKDKIHFFDDIGYEHPPFMHCPNSPSRLLDCDCSPDNSIDRSIFSCLKGYINETQFD</sequence>
<dbReference type="InterPro" id="IPR002685">
    <property type="entry name" value="Glyco_trans_15"/>
</dbReference>
<dbReference type="AlphaFoldDB" id="A0A437AMK1"/>
<protein>
    <submittedName>
        <fullName evidence="4">KTR mannosyltransferase</fullName>
    </submittedName>
</protein>
<keyword evidence="5" id="KW-1185">Reference proteome</keyword>
<dbReference type="GO" id="GO:0000032">
    <property type="term" value="P:cell wall mannoprotein biosynthetic process"/>
    <property type="evidence" value="ECO:0007669"/>
    <property type="project" value="TreeGrafter"/>
</dbReference>
<evidence type="ECO:0000313" key="4">
    <source>
        <dbReference type="EMBL" id="RVD92206.1"/>
    </source>
</evidence>
<dbReference type="VEuPathDB" id="MicrosporidiaDB:TUBRATIS_12980"/>
<dbReference type="GO" id="GO:0000026">
    <property type="term" value="F:alpha-1,2-mannosyltransferase activity"/>
    <property type="evidence" value="ECO:0007669"/>
    <property type="project" value="TreeGrafter"/>
</dbReference>
<dbReference type="Proteomes" id="UP000282876">
    <property type="component" value="Unassembled WGS sequence"/>
</dbReference>
<dbReference type="Pfam" id="PF01793">
    <property type="entry name" value="Glyco_transf_15"/>
    <property type="match status" value="1"/>
</dbReference>
<dbReference type="Gene3D" id="3.90.550.10">
    <property type="entry name" value="Spore Coat Polysaccharide Biosynthesis Protein SpsA, Chain A"/>
    <property type="match status" value="1"/>
</dbReference>
<keyword evidence="4" id="KW-0328">Glycosyltransferase</keyword>
<evidence type="ECO:0000256" key="1">
    <source>
        <dbReference type="ARBA" id="ARBA00007677"/>
    </source>
</evidence>
<dbReference type="GO" id="GO:0006487">
    <property type="term" value="P:protein N-linked glycosylation"/>
    <property type="evidence" value="ECO:0007669"/>
    <property type="project" value="TreeGrafter"/>
</dbReference>
<keyword evidence="2 4" id="KW-0808">Transferase</keyword>
<dbReference type="PANTHER" id="PTHR31121">
    <property type="entry name" value="ALPHA-1,2 MANNOSYLTRANSFERASE KTR1"/>
    <property type="match status" value="1"/>
</dbReference>
<dbReference type="EMBL" id="RCSS01000279">
    <property type="protein sequence ID" value="RVD92206.1"/>
    <property type="molecule type" value="Genomic_DNA"/>
</dbReference>
<gene>
    <name evidence="4" type="ORF">TUBRATIS_12980</name>
</gene>
<feature type="active site" description="Nucleophile" evidence="3">
    <location>
        <position position="218"/>
    </location>
</feature>
<dbReference type="STRING" id="291195.A0A437AMK1"/>
<dbReference type="FunFam" id="3.90.550.10:FF:000051">
    <property type="entry name" value="Alpha-1,2-mannosyltransferase (Ktr4)"/>
    <property type="match status" value="1"/>
</dbReference>
<proteinExistence type="inferred from homology"/>
<comment type="similarity">
    <text evidence="1">Belongs to the glycosyltransferase 15 family.</text>
</comment>
<dbReference type="PIRSF" id="PIRSF018153">
    <property type="entry name" value="Glyco_trans_15"/>
    <property type="match status" value="1"/>
</dbReference>
<dbReference type="InterPro" id="IPR029044">
    <property type="entry name" value="Nucleotide-diphossugar_trans"/>
</dbReference>
<evidence type="ECO:0000256" key="2">
    <source>
        <dbReference type="ARBA" id="ARBA00022679"/>
    </source>
</evidence>
<dbReference type="OrthoDB" id="439943at2759"/>
<dbReference type="GO" id="GO:0016020">
    <property type="term" value="C:membrane"/>
    <property type="evidence" value="ECO:0007669"/>
    <property type="project" value="InterPro"/>
</dbReference>
<accession>A0A437AMK1</accession>
<evidence type="ECO:0000313" key="5">
    <source>
        <dbReference type="Proteomes" id="UP000282876"/>
    </source>
</evidence>
<dbReference type="PANTHER" id="PTHR31121:SF2">
    <property type="entry name" value="MANNOSYLTRANSFERASE KTR5-RELATED"/>
    <property type="match status" value="1"/>
</dbReference>
<evidence type="ECO:0000256" key="3">
    <source>
        <dbReference type="PIRSR" id="PIRSR018153-1"/>
    </source>
</evidence>
<organism evidence="4 5">
    <name type="scientific">Tubulinosema ratisbonensis</name>
    <dbReference type="NCBI Taxonomy" id="291195"/>
    <lineage>
        <taxon>Eukaryota</taxon>
        <taxon>Fungi</taxon>
        <taxon>Fungi incertae sedis</taxon>
        <taxon>Microsporidia</taxon>
        <taxon>Tubulinosematoidea</taxon>
        <taxon>Tubulinosematidae</taxon>
        <taxon>Tubulinosema</taxon>
    </lineage>
</organism>
<reference evidence="4 5" key="1">
    <citation type="submission" date="2018-10" db="EMBL/GenBank/DDBJ databases">
        <title>Draft genome sequence of the microsporidian Tubulinosema ratisbonensis.</title>
        <authorList>
            <person name="Polonais V."/>
            <person name="Peyretaillade E."/>
            <person name="Niehus S."/>
            <person name="Wawrzyniak I."/>
            <person name="Franchet A."/>
            <person name="Gaspin C."/>
            <person name="Reichstadt M."/>
            <person name="Belser C."/>
            <person name="Labadie K."/>
            <person name="Delbac F."/>
            <person name="Ferrandon D."/>
        </authorList>
    </citation>
    <scope>NUCLEOTIDE SEQUENCE [LARGE SCALE GENOMIC DNA]</scope>
    <source>
        <strain evidence="4 5">Franzen</strain>
    </source>
</reference>
<comment type="caution">
    <text evidence="4">The sequence shown here is derived from an EMBL/GenBank/DDBJ whole genome shotgun (WGS) entry which is preliminary data.</text>
</comment>
<name>A0A437AMK1_9MICR</name>
<dbReference type="SUPFAM" id="SSF53448">
    <property type="entry name" value="Nucleotide-diphospho-sugar transferases"/>
    <property type="match status" value="1"/>
</dbReference>
<dbReference type="GO" id="GO:0005794">
    <property type="term" value="C:Golgi apparatus"/>
    <property type="evidence" value="ECO:0007669"/>
    <property type="project" value="TreeGrafter"/>
</dbReference>